<evidence type="ECO:0000256" key="12">
    <source>
        <dbReference type="ARBA" id="ARBA00023004"/>
    </source>
</evidence>
<organism evidence="22 23">
    <name type="scientific">Afifella marina DSM 2698</name>
    <dbReference type="NCBI Taxonomy" id="1120955"/>
    <lineage>
        <taxon>Bacteria</taxon>
        <taxon>Pseudomonadati</taxon>
        <taxon>Pseudomonadota</taxon>
        <taxon>Alphaproteobacteria</taxon>
        <taxon>Hyphomicrobiales</taxon>
        <taxon>Afifellaceae</taxon>
        <taxon>Afifella</taxon>
    </lineage>
</organism>
<dbReference type="InterPro" id="IPR036909">
    <property type="entry name" value="Cyt_c-like_dom_sf"/>
</dbReference>
<dbReference type="Proteomes" id="UP000199347">
    <property type="component" value="Unassembled WGS sequence"/>
</dbReference>
<dbReference type="InterPro" id="IPR001505">
    <property type="entry name" value="Copper_CuA"/>
</dbReference>
<dbReference type="GO" id="GO:0004129">
    <property type="term" value="F:cytochrome-c oxidase activity"/>
    <property type="evidence" value="ECO:0007669"/>
    <property type="project" value="UniProtKB-EC"/>
</dbReference>
<evidence type="ECO:0000259" key="20">
    <source>
        <dbReference type="PROSITE" id="PS50857"/>
    </source>
</evidence>
<dbReference type="GO" id="GO:0016491">
    <property type="term" value="F:oxidoreductase activity"/>
    <property type="evidence" value="ECO:0007669"/>
    <property type="project" value="InterPro"/>
</dbReference>
<accession>A0A1G5MVP7</accession>
<keyword evidence="10" id="KW-0249">Electron transport</keyword>
<protein>
    <recommendedName>
        <fullName evidence="3">cytochrome-c oxidase</fullName>
        <ecNumber evidence="3">7.1.1.9</ecNumber>
    </recommendedName>
    <alternativeName>
        <fullName evidence="16">Cytochrome aa3 subunit 2</fullName>
    </alternativeName>
</protein>
<keyword evidence="4" id="KW-0813">Transport</keyword>
<proteinExistence type="inferred from homology"/>
<evidence type="ECO:0000256" key="19">
    <source>
        <dbReference type="SAM" id="Phobius"/>
    </source>
</evidence>
<keyword evidence="8 18" id="KW-0479">Metal-binding</keyword>
<dbReference type="PROSITE" id="PS51007">
    <property type="entry name" value="CYTC"/>
    <property type="match status" value="1"/>
</dbReference>
<comment type="subcellular location">
    <subcellularLocation>
        <location evidence="1">Membrane</location>
        <topology evidence="1">Multi-pass membrane protein</topology>
    </subcellularLocation>
</comment>
<dbReference type="EMBL" id="FMVW01000002">
    <property type="protein sequence ID" value="SCZ28601.1"/>
    <property type="molecule type" value="Genomic_DNA"/>
</dbReference>
<name>A0A1G5MVP7_AFIMA</name>
<sequence length="315" mass="34362">MSGLSSFISAASERARQTDLLFFSATALSGFIVLLVAGLIIGFSIRYRKNSNASRAELPPPLLREFETGWTLATVLLFVTIFGWASAQGFGAMTPAGEPLQINVVAKQWMWKSEHPGGEREINELHVPADRAILLSMNSQDVIHSFFVPALRIKQDVVPGHTEALSFIADKPGTYALLCAEYCGTQHSKMTGKVIVMEEEDYADWLSHQEADNSLAAQGERLFTTLGCSGCHGHSANVRAPPLENVYGSPVALADGRIVEADDAYLRDSILQPKRDVVAGFKPIMPSFAGRVSEANLLALLAYLKKKPQQEARDD</sequence>
<feature type="domain" description="Cytochrome c" evidence="21">
    <location>
        <begin position="214"/>
        <end position="308"/>
    </location>
</feature>
<evidence type="ECO:0000256" key="10">
    <source>
        <dbReference type="ARBA" id="ARBA00022982"/>
    </source>
</evidence>
<keyword evidence="23" id="KW-1185">Reference proteome</keyword>
<evidence type="ECO:0000256" key="8">
    <source>
        <dbReference type="ARBA" id="ARBA00022723"/>
    </source>
</evidence>
<feature type="transmembrane region" description="Helical" evidence="19">
    <location>
        <begin position="66"/>
        <end position="85"/>
    </location>
</feature>
<dbReference type="GO" id="GO:0016020">
    <property type="term" value="C:membrane"/>
    <property type="evidence" value="ECO:0007669"/>
    <property type="project" value="UniProtKB-SubCell"/>
</dbReference>
<dbReference type="Gene3D" id="1.10.760.10">
    <property type="entry name" value="Cytochrome c-like domain"/>
    <property type="match status" value="1"/>
</dbReference>
<evidence type="ECO:0000256" key="1">
    <source>
        <dbReference type="ARBA" id="ARBA00004141"/>
    </source>
</evidence>
<reference evidence="22 23" key="1">
    <citation type="submission" date="2016-10" db="EMBL/GenBank/DDBJ databases">
        <authorList>
            <person name="de Groot N.N."/>
        </authorList>
    </citation>
    <scope>NUCLEOTIDE SEQUENCE [LARGE SCALE GENOMIC DNA]</scope>
    <source>
        <strain evidence="22 23">DSM 2698</strain>
    </source>
</reference>
<dbReference type="InterPro" id="IPR002429">
    <property type="entry name" value="CcO_II-like_C"/>
</dbReference>
<evidence type="ECO:0000256" key="9">
    <source>
        <dbReference type="ARBA" id="ARBA00022967"/>
    </source>
</evidence>
<evidence type="ECO:0000259" key="21">
    <source>
        <dbReference type="PROSITE" id="PS51007"/>
    </source>
</evidence>
<evidence type="ECO:0000256" key="4">
    <source>
        <dbReference type="ARBA" id="ARBA00022448"/>
    </source>
</evidence>
<evidence type="ECO:0000256" key="17">
    <source>
        <dbReference type="ARBA" id="ARBA00047816"/>
    </source>
</evidence>
<dbReference type="STRING" id="1120955.SAMN03080610_01004"/>
<dbReference type="EC" id="7.1.1.9" evidence="3"/>
<evidence type="ECO:0000256" key="18">
    <source>
        <dbReference type="PROSITE-ProRule" id="PRU00433"/>
    </source>
</evidence>
<keyword evidence="9" id="KW-1278">Translocase</keyword>
<dbReference type="GO" id="GO:0020037">
    <property type="term" value="F:heme binding"/>
    <property type="evidence" value="ECO:0007669"/>
    <property type="project" value="InterPro"/>
</dbReference>
<dbReference type="GO" id="GO:0005507">
    <property type="term" value="F:copper ion binding"/>
    <property type="evidence" value="ECO:0007669"/>
    <property type="project" value="InterPro"/>
</dbReference>
<evidence type="ECO:0000256" key="15">
    <source>
        <dbReference type="ARBA" id="ARBA00024688"/>
    </source>
</evidence>
<evidence type="ECO:0000256" key="6">
    <source>
        <dbReference type="ARBA" id="ARBA00022660"/>
    </source>
</evidence>
<feature type="domain" description="Cytochrome oxidase subunit II copper A binding" evidence="20">
    <location>
        <begin position="97"/>
        <end position="208"/>
    </location>
</feature>
<dbReference type="SUPFAM" id="SSF46626">
    <property type="entry name" value="Cytochrome c"/>
    <property type="match status" value="1"/>
</dbReference>
<comment type="similarity">
    <text evidence="2">Belongs to the cytochrome c oxidase subunit 2 family.</text>
</comment>
<dbReference type="AlphaFoldDB" id="A0A1G5MVP7"/>
<keyword evidence="12 18" id="KW-0408">Iron</keyword>
<keyword evidence="14 19" id="KW-0472">Membrane</keyword>
<evidence type="ECO:0000313" key="23">
    <source>
        <dbReference type="Proteomes" id="UP000199347"/>
    </source>
</evidence>
<dbReference type="PROSITE" id="PS00078">
    <property type="entry name" value="COX2"/>
    <property type="match status" value="1"/>
</dbReference>
<dbReference type="SUPFAM" id="SSF49503">
    <property type="entry name" value="Cupredoxins"/>
    <property type="match status" value="1"/>
</dbReference>
<evidence type="ECO:0000256" key="14">
    <source>
        <dbReference type="ARBA" id="ARBA00023136"/>
    </source>
</evidence>
<dbReference type="RefSeq" id="WP_092810233.1">
    <property type="nucleotide sequence ID" value="NZ_FMVW01000002.1"/>
</dbReference>
<dbReference type="PROSITE" id="PS50857">
    <property type="entry name" value="COX2_CUA"/>
    <property type="match status" value="1"/>
</dbReference>
<dbReference type="GO" id="GO:0042773">
    <property type="term" value="P:ATP synthesis coupled electron transport"/>
    <property type="evidence" value="ECO:0007669"/>
    <property type="project" value="TreeGrafter"/>
</dbReference>
<dbReference type="SUPFAM" id="SSF81464">
    <property type="entry name" value="Cytochrome c oxidase subunit II-like, transmembrane region"/>
    <property type="match status" value="1"/>
</dbReference>
<dbReference type="InterPro" id="IPR009056">
    <property type="entry name" value="Cyt_c-like_dom"/>
</dbReference>
<dbReference type="Pfam" id="PF00116">
    <property type="entry name" value="COX2"/>
    <property type="match status" value="1"/>
</dbReference>
<evidence type="ECO:0000256" key="13">
    <source>
        <dbReference type="ARBA" id="ARBA00023008"/>
    </source>
</evidence>
<feature type="transmembrane region" description="Helical" evidence="19">
    <location>
        <begin position="20"/>
        <end position="45"/>
    </location>
</feature>
<evidence type="ECO:0000256" key="3">
    <source>
        <dbReference type="ARBA" id="ARBA00012949"/>
    </source>
</evidence>
<dbReference type="Gene3D" id="2.60.40.420">
    <property type="entry name" value="Cupredoxins - blue copper proteins"/>
    <property type="match status" value="1"/>
</dbReference>
<dbReference type="Gene3D" id="1.10.287.90">
    <property type="match status" value="1"/>
</dbReference>
<evidence type="ECO:0000313" key="22">
    <source>
        <dbReference type="EMBL" id="SCZ28601.1"/>
    </source>
</evidence>
<dbReference type="InterPro" id="IPR045187">
    <property type="entry name" value="CcO_II"/>
</dbReference>
<dbReference type="InterPro" id="IPR014222">
    <property type="entry name" value="Cyt_c_oxidase_su2"/>
</dbReference>
<keyword evidence="6" id="KW-0679">Respiratory chain</keyword>
<dbReference type="InterPro" id="IPR008972">
    <property type="entry name" value="Cupredoxin"/>
</dbReference>
<evidence type="ECO:0000256" key="5">
    <source>
        <dbReference type="ARBA" id="ARBA00022617"/>
    </source>
</evidence>
<comment type="function">
    <text evidence="15">Subunits I and II form the functional core of the enzyme complex. Electrons originating in cytochrome c are transferred via heme a and Cu(A) to the binuclear center formed by heme a3 and Cu(B).</text>
</comment>
<dbReference type="CDD" id="cd13915">
    <property type="entry name" value="CuRO_HCO_II_like_2"/>
    <property type="match status" value="1"/>
</dbReference>
<evidence type="ECO:0000256" key="16">
    <source>
        <dbReference type="ARBA" id="ARBA00031399"/>
    </source>
</evidence>
<evidence type="ECO:0000256" key="7">
    <source>
        <dbReference type="ARBA" id="ARBA00022692"/>
    </source>
</evidence>
<keyword evidence="7 19" id="KW-0812">Transmembrane</keyword>
<dbReference type="InterPro" id="IPR036257">
    <property type="entry name" value="Cyt_c_oxidase_su2_TM_sf"/>
</dbReference>
<dbReference type="Pfam" id="PF13442">
    <property type="entry name" value="Cytochrome_CBB3"/>
    <property type="match status" value="1"/>
</dbReference>
<keyword evidence="11 19" id="KW-1133">Transmembrane helix</keyword>
<gene>
    <name evidence="22" type="ORF">SAMN03080610_01004</name>
</gene>
<keyword evidence="5 18" id="KW-0349">Heme</keyword>
<keyword evidence="13" id="KW-0186">Copper</keyword>
<evidence type="ECO:0000256" key="2">
    <source>
        <dbReference type="ARBA" id="ARBA00007866"/>
    </source>
</evidence>
<dbReference type="PANTHER" id="PTHR22888">
    <property type="entry name" value="CYTOCHROME C OXIDASE, SUBUNIT II"/>
    <property type="match status" value="1"/>
</dbReference>
<dbReference type="PANTHER" id="PTHR22888:SF9">
    <property type="entry name" value="CYTOCHROME C OXIDASE SUBUNIT 2"/>
    <property type="match status" value="1"/>
</dbReference>
<dbReference type="NCBIfam" id="TIGR02866">
    <property type="entry name" value="CoxB"/>
    <property type="match status" value="1"/>
</dbReference>
<dbReference type="OrthoDB" id="9781261at2"/>
<evidence type="ECO:0000256" key="11">
    <source>
        <dbReference type="ARBA" id="ARBA00022989"/>
    </source>
</evidence>
<comment type="catalytic activity">
    <reaction evidence="17">
        <text>4 Fe(II)-[cytochrome c] + O2 + 8 H(+)(in) = 4 Fe(III)-[cytochrome c] + 2 H2O + 4 H(+)(out)</text>
        <dbReference type="Rhea" id="RHEA:11436"/>
        <dbReference type="Rhea" id="RHEA-COMP:10350"/>
        <dbReference type="Rhea" id="RHEA-COMP:14399"/>
        <dbReference type="ChEBI" id="CHEBI:15377"/>
        <dbReference type="ChEBI" id="CHEBI:15378"/>
        <dbReference type="ChEBI" id="CHEBI:15379"/>
        <dbReference type="ChEBI" id="CHEBI:29033"/>
        <dbReference type="ChEBI" id="CHEBI:29034"/>
        <dbReference type="EC" id="7.1.1.9"/>
    </reaction>
</comment>